<dbReference type="InterPro" id="IPR027417">
    <property type="entry name" value="P-loop_NTPase"/>
</dbReference>
<evidence type="ECO:0000256" key="7">
    <source>
        <dbReference type="ARBA" id="ARBA00022840"/>
    </source>
</evidence>
<evidence type="ECO:0000256" key="5">
    <source>
        <dbReference type="ARBA" id="ARBA00022763"/>
    </source>
</evidence>
<dbReference type="Gene3D" id="1.20.1580.10">
    <property type="entry name" value="ABC transporter ATPase like domain"/>
    <property type="match status" value="1"/>
</dbReference>
<dbReference type="AlphaFoldDB" id="A0A242CI26"/>
<proteinExistence type="inferred from homology"/>
<evidence type="ECO:0000256" key="6">
    <source>
        <dbReference type="ARBA" id="ARBA00022769"/>
    </source>
</evidence>
<keyword evidence="7" id="KW-0067">ATP-binding</keyword>
<keyword evidence="6" id="KW-0228">DNA excision</keyword>
<dbReference type="GO" id="GO:0005524">
    <property type="term" value="F:ATP binding"/>
    <property type="evidence" value="ECO:0007669"/>
    <property type="project" value="UniProtKB-KW"/>
</dbReference>
<dbReference type="GO" id="GO:0016887">
    <property type="term" value="F:ATP hydrolysis activity"/>
    <property type="evidence" value="ECO:0007669"/>
    <property type="project" value="InterPro"/>
</dbReference>
<dbReference type="GO" id="GO:0004518">
    <property type="term" value="F:nuclease activity"/>
    <property type="evidence" value="ECO:0007669"/>
    <property type="project" value="UniProtKB-KW"/>
</dbReference>
<evidence type="ECO:0000256" key="9">
    <source>
        <dbReference type="ARBA" id="ARBA00023125"/>
    </source>
</evidence>
<evidence type="ECO:0000256" key="11">
    <source>
        <dbReference type="ARBA" id="ARBA00038000"/>
    </source>
</evidence>
<evidence type="ECO:0000259" key="14">
    <source>
        <dbReference type="PROSITE" id="PS50893"/>
    </source>
</evidence>
<dbReference type="SUPFAM" id="SSF52540">
    <property type="entry name" value="P-loop containing nucleoside triphosphate hydrolases"/>
    <property type="match status" value="2"/>
</dbReference>
<keyword evidence="9" id="KW-0238">DNA-binding</keyword>
<reference evidence="15 17" key="2">
    <citation type="submission" date="2018-07" db="EMBL/GenBank/DDBJ databases">
        <title>The Genome Sequence of Enterococcus sp. DIV0659b.</title>
        <authorList>
            <consortium name="The Broad Institute Genomics Platform"/>
            <consortium name="The Broad Institute Genomic Center for Infectious Diseases"/>
            <person name="Earl A."/>
            <person name="Manson A."/>
            <person name="Schwartman J."/>
            <person name="Gilmore M."/>
            <person name="Abouelleil A."/>
            <person name="Cao P."/>
            <person name="Chapman S."/>
            <person name="Cusick C."/>
            <person name="Shea T."/>
            <person name="Young S."/>
            <person name="Neafsey D."/>
            <person name="Nusbaum C."/>
            <person name="Birren B."/>
        </authorList>
    </citation>
    <scope>NUCLEOTIDE SEQUENCE [LARGE SCALE GENOMIC DNA]</scope>
    <source>
        <strain evidence="15 17">4G2_DIV0659</strain>
    </source>
</reference>
<evidence type="ECO:0000313" key="15">
    <source>
        <dbReference type="EMBL" id="MEI5995089.1"/>
    </source>
</evidence>
<dbReference type="EMBL" id="NGLE01000001">
    <property type="protein sequence ID" value="OTO09894.1"/>
    <property type="molecule type" value="Genomic_DNA"/>
</dbReference>
<evidence type="ECO:0000256" key="3">
    <source>
        <dbReference type="ARBA" id="ARBA00022737"/>
    </source>
</evidence>
<dbReference type="PROSITE" id="PS00211">
    <property type="entry name" value="ABC_TRANSPORTER_1"/>
    <property type="match status" value="1"/>
</dbReference>
<dbReference type="EMBL" id="NGLE02000001">
    <property type="protein sequence ID" value="MEI5995089.1"/>
    <property type="molecule type" value="Genomic_DNA"/>
</dbReference>
<keyword evidence="2" id="KW-0963">Cytoplasm</keyword>
<dbReference type="GO" id="GO:0005737">
    <property type="term" value="C:cytoplasm"/>
    <property type="evidence" value="ECO:0007669"/>
    <property type="project" value="UniProtKB-SubCell"/>
</dbReference>
<dbReference type="STRING" id="1834181.A5880_000577"/>
<reference evidence="16" key="1">
    <citation type="submission" date="2017-05" db="EMBL/GenBank/DDBJ databases">
        <title>The Genome Sequence of Enterococcus sp. 4G2_DIV0659.</title>
        <authorList>
            <consortium name="The Broad Institute Genomics Platform"/>
            <consortium name="The Broad Institute Genomic Center for Infectious Diseases"/>
            <person name="Earl A."/>
            <person name="Manson A."/>
            <person name="Schwartman J."/>
            <person name="Gilmore M."/>
            <person name="Abouelleil A."/>
            <person name="Cao P."/>
            <person name="Chapman S."/>
            <person name="Cusick C."/>
            <person name="Shea T."/>
            <person name="Young S."/>
            <person name="Neafsey D."/>
            <person name="Nusbaum C."/>
            <person name="Birren B."/>
        </authorList>
    </citation>
    <scope>NUCLEOTIDE SEQUENCE [LARGE SCALE GENOMIC DNA]</scope>
    <source>
        <strain evidence="16">4G2_DIV0659</strain>
    </source>
</reference>
<dbReference type="InterPro" id="IPR017871">
    <property type="entry name" value="ABC_transporter-like_CS"/>
</dbReference>
<dbReference type="RefSeq" id="WP_218776204.1">
    <property type="nucleotide sequence ID" value="NZ_NGLE02000001.1"/>
</dbReference>
<dbReference type="PANTHER" id="PTHR43152">
    <property type="entry name" value="UVRABC SYSTEM PROTEIN A"/>
    <property type="match status" value="1"/>
</dbReference>
<keyword evidence="10" id="KW-0234">DNA repair</keyword>
<keyword evidence="17" id="KW-1185">Reference proteome</keyword>
<evidence type="ECO:0000256" key="4">
    <source>
        <dbReference type="ARBA" id="ARBA00022741"/>
    </source>
</evidence>
<dbReference type="PROSITE" id="PS50893">
    <property type="entry name" value="ABC_TRANSPORTER_2"/>
    <property type="match status" value="1"/>
</dbReference>
<evidence type="ECO:0000313" key="16">
    <source>
        <dbReference type="EMBL" id="OTO09894.1"/>
    </source>
</evidence>
<evidence type="ECO:0000256" key="13">
    <source>
        <dbReference type="ARBA" id="ARBA00042156"/>
    </source>
</evidence>
<dbReference type="PANTHER" id="PTHR43152:SF1">
    <property type="entry name" value="UVRA PROTEIN"/>
    <property type="match status" value="1"/>
</dbReference>
<evidence type="ECO:0000256" key="8">
    <source>
        <dbReference type="ARBA" id="ARBA00022881"/>
    </source>
</evidence>
<dbReference type="Gene3D" id="3.40.50.300">
    <property type="entry name" value="P-loop containing nucleotide triphosphate hydrolases"/>
    <property type="match status" value="2"/>
</dbReference>
<name>A0A242CI26_9ENTE</name>
<feature type="domain" description="ABC transporter" evidence="14">
    <location>
        <begin position="158"/>
        <end position="450"/>
    </location>
</feature>
<comment type="similarity">
    <text evidence="11">Belongs to the ABC transporter superfamily. UvrA family.</text>
</comment>
<accession>A0A242CI26</accession>
<evidence type="ECO:0000256" key="1">
    <source>
        <dbReference type="ARBA" id="ARBA00004496"/>
    </source>
</evidence>
<comment type="subcellular location">
    <subcellularLocation>
        <location evidence="1">Cytoplasm</location>
    </subcellularLocation>
</comment>
<evidence type="ECO:0000256" key="12">
    <source>
        <dbReference type="ARBA" id="ARBA00039316"/>
    </source>
</evidence>
<sequence>MQLDELSDFLRSLLQEGVQQLLEHVLQQVDYLCQVGLDYLSLERETGTLSGGESQRIKLIRSIGSSLTDLIYVLDEPSIGLHPQDMQAIAQLIQAISAKGNTVLLIDHDKAMIQLANTVFELGPKAGVHGGELTSVGSYDQWAQRQKDQPSLTRNTLKQTPKTIFSATHISKNNVQNVSVALPKQQLIALTGVAGSGKSSFANALQEKYEKDVFYVTQKRVHTSRRSTLISFTGLFDDVRRLYSKHNQISASYFSFNGKGACPTCNGKGFIETELAFLDPIRSVCEACQGTKYRKETLAYTYRGKNIGEILALSVEESCEFFADQQKMVTQLFWLKAIGLGYLTLGQTLNTLSGGELQRLKLACNLDCQSKLIILDEPTTGLSTQDVQALLNVFDTLLQNGNTLLVIEHNTELIRLADWMIEFGPSSGNKGGQVIFEGTPADAVNNQASITGKFL</sequence>
<gene>
    <name evidence="16" type="ORF">A5880_000577</name>
    <name evidence="15" type="ORF">A5880_002679</name>
</gene>
<keyword evidence="8" id="KW-0267">Excision nuclease</keyword>
<comment type="caution">
    <text evidence="16">The sequence shown here is derived from an EMBL/GenBank/DDBJ whole genome shotgun (WGS) entry which is preliminary data.</text>
</comment>
<dbReference type="GO" id="GO:0003677">
    <property type="term" value="F:DNA binding"/>
    <property type="evidence" value="ECO:0007669"/>
    <property type="project" value="UniProtKB-KW"/>
</dbReference>
<keyword evidence="5" id="KW-0227">DNA damage</keyword>
<organism evidence="16">
    <name type="scientific">Candidatus Enterococcus mansonii</name>
    <dbReference type="NCBI Taxonomy" id="1834181"/>
    <lineage>
        <taxon>Bacteria</taxon>
        <taxon>Bacillati</taxon>
        <taxon>Bacillota</taxon>
        <taxon>Bacilli</taxon>
        <taxon>Lactobacillales</taxon>
        <taxon>Enterococcaceae</taxon>
        <taxon>Enterococcus</taxon>
    </lineage>
</organism>
<evidence type="ECO:0000313" key="17">
    <source>
        <dbReference type="Proteomes" id="UP000195139"/>
    </source>
</evidence>
<keyword evidence="4" id="KW-0547">Nucleotide-binding</keyword>
<evidence type="ECO:0000256" key="10">
    <source>
        <dbReference type="ARBA" id="ARBA00023204"/>
    </source>
</evidence>
<dbReference type="GO" id="GO:0006281">
    <property type="term" value="P:DNA repair"/>
    <property type="evidence" value="ECO:0007669"/>
    <property type="project" value="UniProtKB-KW"/>
</dbReference>
<dbReference type="Proteomes" id="UP000195139">
    <property type="component" value="Unassembled WGS sequence"/>
</dbReference>
<dbReference type="Pfam" id="PF00005">
    <property type="entry name" value="ABC_tran"/>
    <property type="match status" value="1"/>
</dbReference>
<keyword evidence="3" id="KW-0677">Repeat</keyword>
<dbReference type="InterPro" id="IPR003439">
    <property type="entry name" value="ABC_transporter-like_ATP-bd"/>
</dbReference>
<protein>
    <recommendedName>
        <fullName evidence="12">UvrABC system protein A</fullName>
    </recommendedName>
    <alternativeName>
        <fullName evidence="13">Excinuclease ABC subunit A</fullName>
    </alternativeName>
</protein>
<evidence type="ECO:0000256" key="2">
    <source>
        <dbReference type="ARBA" id="ARBA00022490"/>
    </source>
</evidence>